<proteinExistence type="predicted"/>
<name>A0ABU0IG39_9HYPH</name>
<keyword evidence="2" id="KW-1185">Reference proteome</keyword>
<comment type="caution">
    <text evidence="1">The sequence shown here is derived from an EMBL/GenBank/DDBJ whole genome shotgun (WGS) entry which is preliminary data.</text>
</comment>
<dbReference type="RefSeq" id="WP_307158411.1">
    <property type="nucleotide sequence ID" value="NZ_JAUSWH010000007.1"/>
</dbReference>
<dbReference type="EMBL" id="JAUSWH010000007">
    <property type="protein sequence ID" value="MDQ0456216.1"/>
    <property type="molecule type" value="Genomic_DNA"/>
</dbReference>
<evidence type="ECO:0000313" key="1">
    <source>
        <dbReference type="EMBL" id="MDQ0456216.1"/>
    </source>
</evidence>
<reference evidence="1 2" key="1">
    <citation type="submission" date="2023-07" db="EMBL/GenBank/DDBJ databases">
        <title>Genomic Encyclopedia of Type Strains, Phase IV (KMG-IV): sequencing the most valuable type-strain genomes for metagenomic binning, comparative biology and taxonomic classification.</title>
        <authorList>
            <person name="Goeker M."/>
        </authorList>
    </citation>
    <scope>NUCLEOTIDE SEQUENCE [LARGE SCALE GENOMIC DNA]</scope>
    <source>
        <strain evidence="1 2">DSM 100301</strain>
    </source>
</reference>
<evidence type="ECO:0000313" key="2">
    <source>
        <dbReference type="Proteomes" id="UP001235269"/>
    </source>
</evidence>
<accession>A0ABU0IG39</accession>
<gene>
    <name evidence="1" type="ORF">QO005_002557</name>
</gene>
<protein>
    <submittedName>
        <fullName evidence="1">Uncharacterized protein</fullName>
    </submittedName>
</protein>
<sequence>MIGEQQDQSMDAANGGDLGVDNTVVAHAAAMATGQSFITAAHATARAFEQAANIHGQLATLSLANMAEGVCQVDRIDTISDAVALATRMLGETRLLGRTRLERPRVHVKI</sequence>
<organism evidence="1 2">
    <name type="scientific">Rhizobium paknamense</name>
    <dbReference type="NCBI Taxonomy" id="1206817"/>
    <lineage>
        <taxon>Bacteria</taxon>
        <taxon>Pseudomonadati</taxon>
        <taxon>Pseudomonadota</taxon>
        <taxon>Alphaproteobacteria</taxon>
        <taxon>Hyphomicrobiales</taxon>
        <taxon>Rhizobiaceae</taxon>
        <taxon>Rhizobium/Agrobacterium group</taxon>
        <taxon>Rhizobium</taxon>
    </lineage>
</organism>
<dbReference type="Proteomes" id="UP001235269">
    <property type="component" value="Unassembled WGS sequence"/>
</dbReference>